<dbReference type="EMBL" id="ATBP01001937">
    <property type="protein sequence ID" value="ETR66511.1"/>
    <property type="molecule type" value="Genomic_DNA"/>
</dbReference>
<name>A0A1V1NVC9_9BACT</name>
<accession>A0A1V1NVC9</accession>
<evidence type="ECO:0000313" key="2">
    <source>
        <dbReference type="EMBL" id="ETR66511.1"/>
    </source>
</evidence>
<dbReference type="PANTHER" id="PTHR43377">
    <property type="entry name" value="BILIVERDIN REDUCTASE A"/>
    <property type="match status" value="1"/>
</dbReference>
<feature type="non-terminal residue" evidence="2">
    <location>
        <position position="94"/>
    </location>
</feature>
<dbReference type="GO" id="GO:0000166">
    <property type="term" value="F:nucleotide binding"/>
    <property type="evidence" value="ECO:0007669"/>
    <property type="project" value="InterPro"/>
</dbReference>
<dbReference type="InterPro" id="IPR000683">
    <property type="entry name" value="Gfo/Idh/MocA-like_OxRdtase_N"/>
</dbReference>
<evidence type="ECO:0000259" key="1">
    <source>
        <dbReference type="Pfam" id="PF01408"/>
    </source>
</evidence>
<comment type="caution">
    <text evidence="2">The sequence shown here is derived from an EMBL/GenBank/DDBJ whole genome shotgun (WGS) entry which is preliminary data.</text>
</comment>
<proteinExistence type="predicted"/>
<dbReference type="AlphaFoldDB" id="A0A1V1NVC9"/>
<dbReference type="InterPro" id="IPR036291">
    <property type="entry name" value="NAD(P)-bd_dom_sf"/>
</dbReference>
<feature type="domain" description="Gfo/Idh/MocA-like oxidoreductase N-terminal" evidence="1">
    <location>
        <begin position="1"/>
        <end position="91"/>
    </location>
</feature>
<dbReference type="SUPFAM" id="SSF51735">
    <property type="entry name" value="NAD(P)-binding Rossmann-fold domains"/>
    <property type="match status" value="1"/>
</dbReference>
<dbReference type="Proteomes" id="UP000189670">
    <property type="component" value="Unassembled WGS sequence"/>
</dbReference>
<dbReference type="Gene3D" id="3.40.50.720">
    <property type="entry name" value="NAD(P)-binding Rossmann-like Domain"/>
    <property type="match status" value="1"/>
</dbReference>
<sequence length="94" mass="10006">MKILVVGCGSVGKRHAENVSKLAETAVVDIDNTLSRKIANKLNIQVFPDLQSGLSWKPDGVIVSVPTHLHISIADLAVESGAHVLVEKPLSNNT</sequence>
<gene>
    <name evidence="2" type="ORF">OMM_12707</name>
</gene>
<protein>
    <recommendedName>
        <fullName evidence="1">Gfo/Idh/MocA-like oxidoreductase N-terminal domain-containing protein</fullName>
    </recommendedName>
</protein>
<dbReference type="InterPro" id="IPR051450">
    <property type="entry name" value="Gfo/Idh/MocA_Oxidoreductases"/>
</dbReference>
<organism evidence="2 3">
    <name type="scientific">Candidatus Magnetoglobus multicellularis str. Araruama</name>
    <dbReference type="NCBI Taxonomy" id="890399"/>
    <lineage>
        <taxon>Bacteria</taxon>
        <taxon>Pseudomonadati</taxon>
        <taxon>Thermodesulfobacteriota</taxon>
        <taxon>Desulfobacteria</taxon>
        <taxon>Desulfobacterales</taxon>
        <taxon>Desulfobacteraceae</taxon>
        <taxon>Candidatus Magnetoglobus</taxon>
    </lineage>
</organism>
<dbReference type="Pfam" id="PF01408">
    <property type="entry name" value="GFO_IDH_MocA"/>
    <property type="match status" value="1"/>
</dbReference>
<reference evidence="3" key="1">
    <citation type="submission" date="2012-11" db="EMBL/GenBank/DDBJ databases">
        <authorList>
            <person name="Lucero-Rivera Y.E."/>
            <person name="Tovar-Ramirez D."/>
        </authorList>
    </citation>
    <scope>NUCLEOTIDE SEQUENCE [LARGE SCALE GENOMIC DNA]</scope>
    <source>
        <strain evidence="3">Araruama</strain>
    </source>
</reference>
<dbReference type="PANTHER" id="PTHR43377:SF1">
    <property type="entry name" value="BILIVERDIN REDUCTASE A"/>
    <property type="match status" value="1"/>
</dbReference>
<evidence type="ECO:0000313" key="3">
    <source>
        <dbReference type="Proteomes" id="UP000189670"/>
    </source>
</evidence>